<organism evidence="1 2">
    <name type="scientific">Persea americana</name>
    <name type="common">Avocado</name>
    <dbReference type="NCBI Taxonomy" id="3435"/>
    <lineage>
        <taxon>Eukaryota</taxon>
        <taxon>Viridiplantae</taxon>
        <taxon>Streptophyta</taxon>
        <taxon>Embryophyta</taxon>
        <taxon>Tracheophyta</taxon>
        <taxon>Spermatophyta</taxon>
        <taxon>Magnoliopsida</taxon>
        <taxon>Magnoliidae</taxon>
        <taxon>Laurales</taxon>
        <taxon>Lauraceae</taxon>
        <taxon>Persea</taxon>
    </lineage>
</organism>
<reference evidence="1 2" key="1">
    <citation type="journal article" date="2022" name="Hortic Res">
        <title>A haplotype resolved chromosomal level avocado genome allows analysis of novel avocado genes.</title>
        <authorList>
            <person name="Nath O."/>
            <person name="Fletcher S.J."/>
            <person name="Hayward A."/>
            <person name="Shaw L.M."/>
            <person name="Masouleh A.K."/>
            <person name="Furtado A."/>
            <person name="Henry R.J."/>
            <person name="Mitter N."/>
        </authorList>
    </citation>
    <scope>NUCLEOTIDE SEQUENCE [LARGE SCALE GENOMIC DNA]</scope>
    <source>
        <strain evidence="2">cv. Hass</strain>
    </source>
</reference>
<comment type="caution">
    <text evidence="1">The sequence shown here is derived from an EMBL/GenBank/DDBJ whole genome shotgun (WGS) entry which is preliminary data.</text>
</comment>
<accession>A0ACC2MHL5</accession>
<proteinExistence type="predicted"/>
<evidence type="ECO:0000313" key="1">
    <source>
        <dbReference type="EMBL" id="KAJ8645109.1"/>
    </source>
</evidence>
<keyword evidence="2" id="KW-1185">Reference proteome</keyword>
<evidence type="ECO:0000313" key="2">
    <source>
        <dbReference type="Proteomes" id="UP001234297"/>
    </source>
</evidence>
<name>A0ACC2MHL5_PERAE</name>
<sequence>MWAPLRMESGINFGNPRTTSNAVPLLQRKKSTSLHAYLSEVFFLLFYSVCDDEVLGVGPRVGRQLVVVGFIARYSKLFRLGPSHNVQVAKGAGMAKAQGTPYPIHNINAGLVQAGDSPRTAWTT</sequence>
<dbReference type="Proteomes" id="UP001234297">
    <property type="component" value="Chromosome 2"/>
</dbReference>
<dbReference type="EMBL" id="CM056810">
    <property type="protein sequence ID" value="KAJ8645109.1"/>
    <property type="molecule type" value="Genomic_DNA"/>
</dbReference>
<gene>
    <name evidence="1" type="ORF">MRB53_006857</name>
</gene>
<protein>
    <submittedName>
        <fullName evidence="1">Uncharacterized protein</fullName>
    </submittedName>
</protein>